<feature type="region of interest" description="Disordered" evidence="7">
    <location>
        <begin position="1"/>
        <end position="26"/>
    </location>
</feature>
<dbReference type="InterPro" id="IPR036322">
    <property type="entry name" value="WD40_repeat_dom_sf"/>
</dbReference>
<dbReference type="InterPro" id="IPR001680">
    <property type="entry name" value="WD40_rpt"/>
</dbReference>
<keyword evidence="4" id="KW-0539">Nucleus</keyword>
<evidence type="ECO:0000256" key="7">
    <source>
        <dbReference type="SAM" id="MobiDB-lite"/>
    </source>
</evidence>
<evidence type="ECO:0000256" key="2">
    <source>
        <dbReference type="ARBA" id="ARBA00022574"/>
    </source>
</evidence>
<sequence length="447" mass="50075">MSDIEMDDIDEDVGEEGEETKEEKKPKVYVPGVSRELKEGEELEFDPDAYQAFHSFETTWPCMSFSILRDSLGDNRTDFPMQMYLVSGSHADKPKNAEISVIGLKNLTGTKQVSHFDEEDEESDGNQPILHSVTIPQNGNINRMKAERLGDANVVALWNAFGKVQLWNITDAMKMIDGMTGKSANSTLSNQKPLFSYSGHNREGFALSWSRVKTGSLASGGEDRNIYNWHLQEGGSWVVDHRPYKGHKGSVEDIEWSPTEEGLLISCGSDKTIRLWDTRISPTEACVCIVENAHDDDVNVISWNPSPTDPFILSGGDDSALKIWSLQTIQYGRHVANFKYHTRPITSVEWHPNDSTTFMASAEDDQVSIWDVAMEADTTEDVVEGVPPQLLFLHCGQKEVKEVHWHQQCPGLALTTALSGFNTTYQMRLGCLRFIYGGNKSGPEYLR</sequence>
<evidence type="ECO:0000313" key="10">
    <source>
        <dbReference type="WBParaSite" id="MBELARI_LOCUS10445"/>
    </source>
</evidence>
<feature type="repeat" description="WD" evidence="6">
    <location>
        <begin position="244"/>
        <end position="279"/>
    </location>
</feature>
<dbReference type="Proteomes" id="UP000887575">
    <property type="component" value="Unassembled WGS sequence"/>
</dbReference>
<dbReference type="PROSITE" id="PS50294">
    <property type="entry name" value="WD_REPEATS_REGION"/>
    <property type="match status" value="3"/>
</dbReference>
<evidence type="ECO:0000256" key="3">
    <source>
        <dbReference type="ARBA" id="ARBA00022737"/>
    </source>
</evidence>
<feature type="repeat" description="WD" evidence="6">
    <location>
        <begin position="338"/>
        <end position="372"/>
    </location>
</feature>
<dbReference type="InterPro" id="IPR015943">
    <property type="entry name" value="WD40/YVTN_repeat-like_dom_sf"/>
</dbReference>
<name>A0AAF3E954_9BILA</name>
<comment type="subcellular location">
    <subcellularLocation>
        <location evidence="1">Nucleus</location>
    </subcellularLocation>
</comment>
<evidence type="ECO:0000256" key="6">
    <source>
        <dbReference type="PROSITE-ProRule" id="PRU00221"/>
    </source>
</evidence>
<keyword evidence="9" id="KW-1185">Reference proteome</keyword>
<dbReference type="Pfam" id="PF00400">
    <property type="entry name" value="WD40"/>
    <property type="match status" value="3"/>
</dbReference>
<dbReference type="AlphaFoldDB" id="A0AAF3E954"/>
<proteinExistence type="predicted"/>
<protein>
    <recommendedName>
        <fullName evidence="5">Glutamate-rich WD repeat-containing protein 1</fullName>
    </recommendedName>
</protein>
<evidence type="ECO:0000259" key="8">
    <source>
        <dbReference type="Pfam" id="PF12265"/>
    </source>
</evidence>
<dbReference type="PANTHER" id="PTHR45903">
    <property type="entry name" value="GLUTAMATE-RICH WD REPEAT-CONTAINING PROTEIN 1"/>
    <property type="match status" value="1"/>
</dbReference>
<organism evidence="9 10">
    <name type="scientific">Mesorhabditis belari</name>
    <dbReference type="NCBI Taxonomy" id="2138241"/>
    <lineage>
        <taxon>Eukaryota</taxon>
        <taxon>Metazoa</taxon>
        <taxon>Ecdysozoa</taxon>
        <taxon>Nematoda</taxon>
        <taxon>Chromadorea</taxon>
        <taxon>Rhabditida</taxon>
        <taxon>Rhabditina</taxon>
        <taxon>Rhabditomorpha</taxon>
        <taxon>Rhabditoidea</taxon>
        <taxon>Rhabditidae</taxon>
        <taxon>Mesorhabditinae</taxon>
        <taxon>Mesorhabditis</taxon>
    </lineage>
</organism>
<dbReference type="WBParaSite" id="MBELARI_LOCUS10445">
    <property type="protein sequence ID" value="MBELARI_LOCUS10445"/>
    <property type="gene ID" value="MBELARI_LOCUS10445"/>
</dbReference>
<dbReference type="SMART" id="SM00320">
    <property type="entry name" value="WD40"/>
    <property type="match status" value="4"/>
</dbReference>
<dbReference type="GO" id="GO:0005730">
    <property type="term" value="C:nucleolus"/>
    <property type="evidence" value="ECO:0007669"/>
    <property type="project" value="TreeGrafter"/>
</dbReference>
<accession>A0AAF3E954</accession>
<dbReference type="PROSITE" id="PS50082">
    <property type="entry name" value="WD_REPEATS_2"/>
    <property type="match status" value="3"/>
</dbReference>
<reference evidence="10" key="1">
    <citation type="submission" date="2024-02" db="UniProtKB">
        <authorList>
            <consortium name="WormBaseParasite"/>
        </authorList>
    </citation>
    <scope>IDENTIFICATION</scope>
</reference>
<evidence type="ECO:0000256" key="4">
    <source>
        <dbReference type="ARBA" id="ARBA00023242"/>
    </source>
</evidence>
<keyword evidence="2 6" id="KW-0853">WD repeat</keyword>
<dbReference type="PRINTS" id="PR00320">
    <property type="entry name" value="GPROTEINBRPT"/>
</dbReference>
<dbReference type="PROSITE" id="PS00678">
    <property type="entry name" value="WD_REPEATS_1"/>
    <property type="match status" value="1"/>
</dbReference>
<evidence type="ECO:0000313" key="9">
    <source>
        <dbReference type="Proteomes" id="UP000887575"/>
    </source>
</evidence>
<feature type="repeat" description="WD" evidence="6">
    <location>
        <begin position="291"/>
        <end position="328"/>
    </location>
</feature>
<dbReference type="InterPro" id="IPR020472">
    <property type="entry name" value="WD40_PAC1"/>
</dbReference>
<dbReference type="GO" id="GO:0042254">
    <property type="term" value="P:ribosome biogenesis"/>
    <property type="evidence" value="ECO:0007669"/>
    <property type="project" value="TreeGrafter"/>
</dbReference>
<dbReference type="InterPro" id="IPR051972">
    <property type="entry name" value="Glutamate-rich_WD_repeat"/>
</dbReference>
<dbReference type="SUPFAM" id="SSF50978">
    <property type="entry name" value="WD40 repeat-like"/>
    <property type="match status" value="1"/>
</dbReference>
<dbReference type="Pfam" id="PF12265">
    <property type="entry name" value="CAF1C_H4-bd"/>
    <property type="match status" value="1"/>
</dbReference>
<keyword evidence="3" id="KW-0677">Repeat</keyword>
<dbReference type="InterPro" id="IPR022052">
    <property type="entry name" value="Histone-bd_RBBP4-like_N"/>
</dbReference>
<feature type="domain" description="Histone-binding protein RBBP4-like N-terminal" evidence="8">
    <location>
        <begin position="41"/>
        <end position="107"/>
    </location>
</feature>
<feature type="compositionally biased region" description="Acidic residues" evidence="7">
    <location>
        <begin position="1"/>
        <end position="20"/>
    </location>
</feature>
<evidence type="ECO:0000256" key="5">
    <source>
        <dbReference type="ARBA" id="ARBA00040876"/>
    </source>
</evidence>
<evidence type="ECO:0000256" key="1">
    <source>
        <dbReference type="ARBA" id="ARBA00004123"/>
    </source>
</evidence>
<dbReference type="PANTHER" id="PTHR45903:SF1">
    <property type="entry name" value="GLUTAMATE-RICH WD REPEAT-CONTAINING PROTEIN 1"/>
    <property type="match status" value="1"/>
</dbReference>
<dbReference type="Gene3D" id="2.130.10.10">
    <property type="entry name" value="YVTN repeat-like/Quinoprotein amine dehydrogenase"/>
    <property type="match status" value="1"/>
</dbReference>
<dbReference type="InterPro" id="IPR019775">
    <property type="entry name" value="WD40_repeat_CS"/>
</dbReference>